<evidence type="ECO:0000256" key="1">
    <source>
        <dbReference type="ARBA" id="ARBA00004141"/>
    </source>
</evidence>
<feature type="transmembrane region" description="Helical" evidence="12">
    <location>
        <begin position="121"/>
        <end position="142"/>
    </location>
</feature>
<sequence>MSRPDHSASASFETTQRFTRRLHRRYGLFTAGVVVFVGMLAALEKSGWSRNWIGASFLIATVLVYAAIGLLSRTTDELEYYVAGRRVPAMYNGMATAADWMSAASFIGTAGVLYLQGFNGLAYILGWTGGYCLVAVLLAPYLRRFGQFTIPDFIGARYGGRWPRLIALTATVLVSFVYVVVQVYGVGLITSHLTGFSFEIGIFVGLGGVLVCSFLGGMRAVTWTQVAQYIVLIIAYTVPVFWLSQQQTGSWLPLLDYRQQLAVVTEREAQLRQDPAEQEVRALLAQRAADAQRKLADVPAAMAADSVQRAAEIERLRAENAPLARIQQAERALERMPRSESDARAAYHREMEISRAQARPLAGLAPQAEVQGPAAPATPAASAAATAAAASGGAAASAAAGSGANAWPRANFLALVLCLMLGTAAMPHVLTRYYTTPTVAEARRSVGWSLVFIVLLYVSAPALAVMVKYQVFTELLGTSFGSLPDWMRRWSKLDPNLLAVEDINGDGILQLSELRLGGDLVVLAAPELGGMPLVVTYLVAAGGLAAALSTADGLLLTISNALAHDFYFRMVNPRASAIKRVMMSKLMVLFTAVLAAWVASLRLADILPFVTAAFSLAAAAFFPALVLGIFWRRANRTGAVAGMLAGVAMTLWYMLRNLPGPREWLGPLAPVDDGRWFGVDPMAAGVFGVPVGCVVLWLASLLSRRPDDAGQDLVDELHRPLPGTPDTSRGFVAPHRL</sequence>
<evidence type="ECO:0000256" key="8">
    <source>
        <dbReference type="ARBA" id="ARBA00023136"/>
    </source>
</evidence>
<evidence type="ECO:0000256" key="11">
    <source>
        <dbReference type="SAM" id="MobiDB-lite"/>
    </source>
</evidence>
<evidence type="ECO:0000256" key="2">
    <source>
        <dbReference type="ARBA" id="ARBA00006434"/>
    </source>
</evidence>
<dbReference type="Pfam" id="PF00474">
    <property type="entry name" value="SSF"/>
    <property type="match status" value="2"/>
</dbReference>
<dbReference type="NCBIfam" id="TIGR03648">
    <property type="entry name" value="Na_symport_lg"/>
    <property type="match status" value="1"/>
</dbReference>
<keyword evidence="5 12" id="KW-0812">Transmembrane</keyword>
<dbReference type="PROSITE" id="PS50283">
    <property type="entry name" value="NA_SOLUT_SYMP_3"/>
    <property type="match status" value="1"/>
</dbReference>
<dbReference type="InterPro" id="IPR001734">
    <property type="entry name" value="Na/solute_symporter"/>
</dbReference>
<feature type="region of interest" description="Disordered" evidence="11">
    <location>
        <begin position="717"/>
        <end position="737"/>
    </location>
</feature>
<dbReference type="PROSITE" id="PS00457">
    <property type="entry name" value="NA_SOLUT_SYMP_2"/>
    <property type="match status" value="1"/>
</dbReference>
<feature type="transmembrane region" description="Helical" evidence="12">
    <location>
        <begin position="162"/>
        <end position="181"/>
    </location>
</feature>
<keyword evidence="7 12" id="KW-1133">Transmembrane helix</keyword>
<dbReference type="InterPro" id="IPR018247">
    <property type="entry name" value="EF_Hand_1_Ca_BS"/>
</dbReference>
<feature type="transmembrane region" description="Helical" evidence="12">
    <location>
        <begin position="49"/>
        <end position="71"/>
    </location>
</feature>
<feature type="transmembrane region" description="Helical" evidence="12">
    <location>
        <begin position="226"/>
        <end position="244"/>
    </location>
</feature>
<feature type="transmembrane region" description="Helical" evidence="12">
    <location>
        <begin position="583"/>
        <end position="600"/>
    </location>
</feature>
<organism evidence="13 14">
    <name type="scientific">Pseudaquabacterium inlustre</name>
    <dbReference type="NCBI Taxonomy" id="2984192"/>
    <lineage>
        <taxon>Bacteria</taxon>
        <taxon>Pseudomonadati</taxon>
        <taxon>Pseudomonadota</taxon>
        <taxon>Betaproteobacteria</taxon>
        <taxon>Burkholderiales</taxon>
        <taxon>Sphaerotilaceae</taxon>
        <taxon>Pseudaquabacterium</taxon>
    </lineage>
</organism>
<feature type="transmembrane region" description="Helical" evidence="12">
    <location>
        <begin position="412"/>
        <end position="434"/>
    </location>
</feature>
<keyword evidence="8 12" id="KW-0472">Membrane</keyword>
<evidence type="ECO:0000313" key="13">
    <source>
        <dbReference type="EMBL" id="MEK8050593.1"/>
    </source>
</evidence>
<feature type="transmembrane region" description="Helical" evidence="12">
    <location>
        <begin position="26"/>
        <end position="43"/>
    </location>
</feature>
<feature type="transmembrane region" description="Helical" evidence="12">
    <location>
        <begin position="446"/>
        <end position="467"/>
    </location>
</feature>
<comment type="subcellular location">
    <subcellularLocation>
        <location evidence="1">Membrane</location>
        <topology evidence="1">Multi-pass membrane protein</topology>
    </subcellularLocation>
</comment>
<keyword evidence="4" id="KW-1003">Cell membrane</keyword>
<dbReference type="InterPro" id="IPR019899">
    <property type="entry name" value="Na/solute_symporter_VC_2705"/>
</dbReference>
<feature type="transmembrane region" description="Helical" evidence="12">
    <location>
        <begin position="606"/>
        <end position="631"/>
    </location>
</feature>
<evidence type="ECO:0000256" key="5">
    <source>
        <dbReference type="ARBA" id="ARBA00022692"/>
    </source>
</evidence>
<evidence type="ECO:0000256" key="3">
    <source>
        <dbReference type="ARBA" id="ARBA00022448"/>
    </source>
</evidence>
<keyword evidence="9" id="KW-0915">Sodium</keyword>
<dbReference type="PANTHER" id="PTHR48086">
    <property type="entry name" value="SODIUM/PROLINE SYMPORTER-RELATED"/>
    <property type="match status" value="1"/>
</dbReference>
<dbReference type="InterPro" id="IPR050277">
    <property type="entry name" value="Sodium:Solute_Symporter"/>
</dbReference>
<dbReference type="CDD" id="cd11480">
    <property type="entry name" value="SLC5sbd_u4"/>
    <property type="match status" value="1"/>
</dbReference>
<feature type="transmembrane region" description="Helical" evidence="12">
    <location>
        <begin position="537"/>
        <end position="562"/>
    </location>
</feature>
<feature type="transmembrane region" description="Helical" evidence="12">
    <location>
        <begin position="91"/>
        <end position="115"/>
    </location>
</feature>
<dbReference type="Proteomes" id="UP001365405">
    <property type="component" value="Unassembled WGS sequence"/>
</dbReference>
<name>A0ABU9CFF3_9BURK</name>
<keyword evidence="6" id="KW-0769">Symport</keyword>
<dbReference type="InterPro" id="IPR038377">
    <property type="entry name" value="Na/Glc_symporter_sf"/>
</dbReference>
<dbReference type="EMBL" id="JBBUTH010000004">
    <property type="protein sequence ID" value="MEK8050593.1"/>
    <property type="molecule type" value="Genomic_DNA"/>
</dbReference>
<protein>
    <submittedName>
        <fullName evidence="13">VC_2705 family sodium/solute symporter</fullName>
    </submittedName>
</protein>
<keyword evidence="9" id="KW-0739">Sodium transport</keyword>
<keyword evidence="3" id="KW-0813">Transport</keyword>
<evidence type="ECO:0000256" key="4">
    <source>
        <dbReference type="ARBA" id="ARBA00022475"/>
    </source>
</evidence>
<gene>
    <name evidence="13" type="ORF">AACH10_10115</name>
</gene>
<keyword evidence="14" id="KW-1185">Reference proteome</keyword>
<feature type="transmembrane region" description="Helical" evidence="12">
    <location>
        <begin position="682"/>
        <end position="702"/>
    </location>
</feature>
<accession>A0ABU9CFF3</accession>
<feature type="transmembrane region" description="Helical" evidence="12">
    <location>
        <begin position="638"/>
        <end position="655"/>
    </location>
</feature>
<dbReference type="PROSITE" id="PS00018">
    <property type="entry name" value="EF_HAND_1"/>
    <property type="match status" value="1"/>
</dbReference>
<dbReference type="InterPro" id="IPR018212">
    <property type="entry name" value="Na/solute_symporter_CS"/>
</dbReference>
<evidence type="ECO:0000256" key="6">
    <source>
        <dbReference type="ARBA" id="ARBA00022847"/>
    </source>
</evidence>
<evidence type="ECO:0000313" key="14">
    <source>
        <dbReference type="Proteomes" id="UP001365405"/>
    </source>
</evidence>
<dbReference type="RefSeq" id="WP_341410265.1">
    <property type="nucleotide sequence ID" value="NZ_JBBUTH010000004.1"/>
</dbReference>
<dbReference type="PANTHER" id="PTHR48086:SF5">
    <property type="entry name" value="NA(+):SOLUTE SYMPORTER (SSF FAMILY)"/>
    <property type="match status" value="1"/>
</dbReference>
<evidence type="ECO:0000256" key="9">
    <source>
        <dbReference type="ARBA" id="ARBA00023201"/>
    </source>
</evidence>
<comment type="caution">
    <text evidence="13">The sequence shown here is derived from an EMBL/GenBank/DDBJ whole genome shotgun (WGS) entry which is preliminary data.</text>
</comment>
<keyword evidence="9" id="KW-0406">Ion transport</keyword>
<feature type="transmembrane region" description="Helical" evidence="12">
    <location>
        <begin position="193"/>
        <end position="214"/>
    </location>
</feature>
<reference evidence="13 14" key="1">
    <citation type="submission" date="2024-04" db="EMBL/GenBank/DDBJ databases">
        <title>Novel species of the genus Ideonella isolated from streams.</title>
        <authorList>
            <person name="Lu H."/>
        </authorList>
    </citation>
    <scope>NUCLEOTIDE SEQUENCE [LARGE SCALE GENOMIC DNA]</scope>
    <source>
        <strain evidence="13 14">DXS22W</strain>
    </source>
</reference>
<evidence type="ECO:0000256" key="10">
    <source>
        <dbReference type="RuleBase" id="RU362091"/>
    </source>
</evidence>
<comment type="similarity">
    <text evidence="2 10">Belongs to the sodium:solute symporter (SSF) (TC 2.A.21) family.</text>
</comment>
<evidence type="ECO:0000256" key="12">
    <source>
        <dbReference type="SAM" id="Phobius"/>
    </source>
</evidence>
<evidence type="ECO:0000256" key="7">
    <source>
        <dbReference type="ARBA" id="ARBA00022989"/>
    </source>
</evidence>
<dbReference type="Gene3D" id="1.20.1730.10">
    <property type="entry name" value="Sodium/glucose cotransporter"/>
    <property type="match status" value="2"/>
</dbReference>
<proteinExistence type="inferred from homology"/>